<evidence type="ECO:0000256" key="4">
    <source>
        <dbReference type="ARBA" id="ARBA00022989"/>
    </source>
</evidence>
<feature type="transmembrane region" description="Helical" evidence="6">
    <location>
        <begin position="38"/>
        <end position="59"/>
    </location>
</feature>
<evidence type="ECO:0000256" key="3">
    <source>
        <dbReference type="ARBA" id="ARBA00022692"/>
    </source>
</evidence>
<keyword evidence="3 6" id="KW-0812">Transmembrane</keyword>
<dbReference type="PANTHER" id="PTHR33545:SF5">
    <property type="entry name" value="UPF0750 MEMBRANE PROTEIN YITT"/>
    <property type="match status" value="1"/>
</dbReference>
<proteinExistence type="predicted"/>
<keyword evidence="2" id="KW-1003">Cell membrane</keyword>
<keyword evidence="8" id="KW-1185">Reference proteome</keyword>
<evidence type="ECO:0000256" key="6">
    <source>
        <dbReference type="SAM" id="Phobius"/>
    </source>
</evidence>
<keyword evidence="4 6" id="KW-1133">Transmembrane helix</keyword>
<dbReference type="AlphaFoldDB" id="A0A235F092"/>
<evidence type="ECO:0000313" key="7">
    <source>
        <dbReference type="EMBL" id="OYD54728.1"/>
    </source>
</evidence>
<dbReference type="GO" id="GO:0005886">
    <property type="term" value="C:plasma membrane"/>
    <property type="evidence" value="ECO:0007669"/>
    <property type="project" value="UniProtKB-SubCell"/>
</dbReference>
<dbReference type="InterPro" id="IPR051461">
    <property type="entry name" value="UPF0750_membrane"/>
</dbReference>
<evidence type="ECO:0000313" key="8">
    <source>
        <dbReference type="Proteomes" id="UP000215181"/>
    </source>
</evidence>
<keyword evidence="5 6" id="KW-0472">Membrane</keyword>
<sequence>MFVGCLFVALSLCFFRETRLLTGGITGLSFLVHYLGHWPLGAVLFVINLPFYVFAWLAMGKVFTLKSFAAVGLLSLLAEFVPTLVRFEQVDPVFSAVIAGLLAGIGILILIRHGASLGGLGVMALYLQKTRGWRAGTVQMIADVLILGLALLVLAPDKVLLSVLSAVALNFVIAVNHRPDRYFGF</sequence>
<dbReference type="PANTHER" id="PTHR33545">
    <property type="entry name" value="UPF0750 MEMBRANE PROTEIN YITT-RELATED"/>
    <property type="match status" value="1"/>
</dbReference>
<reference evidence="7 8" key="1">
    <citation type="submission" date="2017-07" db="EMBL/GenBank/DDBJ databases">
        <title>Thauera sp. KNDSS-Mac4 genome sequence and assembly.</title>
        <authorList>
            <person name="Mayilraj S."/>
        </authorList>
    </citation>
    <scope>NUCLEOTIDE SEQUENCE [LARGE SCALE GENOMIC DNA]</scope>
    <source>
        <strain evidence="7 8">KNDSS-Mac4</strain>
    </source>
</reference>
<evidence type="ECO:0000256" key="2">
    <source>
        <dbReference type="ARBA" id="ARBA00022475"/>
    </source>
</evidence>
<dbReference type="Pfam" id="PF02588">
    <property type="entry name" value="YitT_membrane"/>
    <property type="match status" value="1"/>
</dbReference>
<evidence type="ECO:0000256" key="5">
    <source>
        <dbReference type="ARBA" id="ARBA00023136"/>
    </source>
</evidence>
<dbReference type="OrthoDB" id="3296441at2"/>
<feature type="transmembrane region" description="Helical" evidence="6">
    <location>
        <begin position="159"/>
        <end position="176"/>
    </location>
</feature>
<evidence type="ECO:0008006" key="9">
    <source>
        <dbReference type="Google" id="ProtNLM"/>
    </source>
</evidence>
<comment type="subcellular location">
    <subcellularLocation>
        <location evidence="1">Cell membrane</location>
        <topology evidence="1">Multi-pass membrane protein</topology>
    </subcellularLocation>
</comment>
<gene>
    <name evidence="7" type="ORF">CGK74_06655</name>
</gene>
<protein>
    <recommendedName>
        <fullName evidence="9">YitT family protein</fullName>
    </recommendedName>
</protein>
<evidence type="ECO:0000256" key="1">
    <source>
        <dbReference type="ARBA" id="ARBA00004651"/>
    </source>
</evidence>
<dbReference type="Proteomes" id="UP000215181">
    <property type="component" value="Unassembled WGS sequence"/>
</dbReference>
<organism evidence="7 8">
    <name type="scientific">Thauera propionica</name>
    <dbReference type="NCBI Taxonomy" id="2019431"/>
    <lineage>
        <taxon>Bacteria</taxon>
        <taxon>Pseudomonadati</taxon>
        <taxon>Pseudomonadota</taxon>
        <taxon>Betaproteobacteria</taxon>
        <taxon>Rhodocyclales</taxon>
        <taxon>Zoogloeaceae</taxon>
        <taxon>Thauera</taxon>
    </lineage>
</organism>
<name>A0A235F092_9RHOO</name>
<feature type="transmembrane region" description="Helical" evidence="6">
    <location>
        <begin position="68"/>
        <end position="87"/>
    </location>
</feature>
<feature type="transmembrane region" description="Helical" evidence="6">
    <location>
        <begin position="132"/>
        <end position="153"/>
    </location>
</feature>
<feature type="transmembrane region" description="Helical" evidence="6">
    <location>
        <begin position="93"/>
        <end position="111"/>
    </location>
</feature>
<comment type="caution">
    <text evidence="7">The sequence shown here is derived from an EMBL/GenBank/DDBJ whole genome shotgun (WGS) entry which is preliminary data.</text>
</comment>
<dbReference type="InterPro" id="IPR003740">
    <property type="entry name" value="YitT"/>
</dbReference>
<accession>A0A235F092</accession>
<dbReference type="EMBL" id="NOIH01000007">
    <property type="protein sequence ID" value="OYD54728.1"/>
    <property type="molecule type" value="Genomic_DNA"/>
</dbReference>